<dbReference type="Gene3D" id="1.25.40.10">
    <property type="entry name" value="Tetratricopeptide repeat domain"/>
    <property type="match status" value="1"/>
</dbReference>
<feature type="non-terminal residue" evidence="2">
    <location>
        <position position="642"/>
    </location>
</feature>
<dbReference type="InterPro" id="IPR011990">
    <property type="entry name" value="TPR-like_helical_dom_sf"/>
</dbReference>
<dbReference type="SUPFAM" id="SSF52540">
    <property type="entry name" value="P-loop containing nucleoside triphosphate hydrolases"/>
    <property type="match status" value="1"/>
</dbReference>
<dbReference type="InterPro" id="IPR051677">
    <property type="entry name" value="AfsR-DnrI-RedD_regulator"/>
</dbReference>
<dbReference type="PANTHER" id="PTHR35807">
    <property type="entry name" value="TRANSCRIPTIONAL REGULATOR REDD-RELATED"/>
    <property type="match status" value="1"/>
</dbReference>
<dbReference type="InterPro" id="IPR041664">
    <property type="entry name" value="AAA_16"/>
</dbReference>
<dbReference type="Pfam" id="PF13191">
    <property type="entry name" value="AAA_16"/>
    <property type="match status" value="1"/>
</dbReference>
<evidence type="ECO:0000313" key="2">
    <source>
        <dbReference type="EMBL" id="MBC8336857.1"/>
    </source>
</evidence>
<dbReference type="Gene3D" id="3.40.50.300">
    <property type="entry name" value="P-loop containing nucleotide triphosphate hydrolases"/>
    <property type="match status" value="1"/>
</dbReference>
<dbReference type="GO" id="GO:0003677">
    <property type="term" value="F:DNA binding"/>
    <property type="evidence" value="ECO:0007669"/>
    <property type="project" value="InterPro"/>
</dbReference>
<protein>
    <submittedName>
        <fullName evidence="2">AAA family ATPase</fullName>
    </submittedName>
</protein>
<dbReference type="AlphaFoldDB" id="A0A8J6NMW8"/>
<evidence type="ECO:0000259" key="1">
    <source>
        <dbReference type="SMART" id="SM01043"/>
    </source>
</evidence>
<feature type="domain" description="Bacterial transcriptional activator" evidence="1">
    <location>
        <begin position="95"/>
        <end position="252"/>
    </location>
</feature>
<comment type="caution">
    <text evidence="2">The sequence shown here is derived from an EMBL/GenBank/DDBJ whole genome shotgun (WGS) entry which is preliminary data.</text>
</comment>
<dbReference type="InterPro" id="IPR036388">
    <property type="entry name" value="WH-like_DNA-bd_sf"/>
</dbReference>
<dbReference type="Gene3D" id="1.10.10.10">
    <property type="entry name" value="Winged helix-like DNA-binding domain superfamily/Winged helix DNA-binding domain"/>
    <property type="match status" value="1"/>
</dbReference>
<gene>
    <name evidence="2" type="ORF">H8E29_16485</name>
</gene>
<reference evidence="2 3" key="1">
    <citation type="submission" date="2020-08" db="EMBL/GenBank/DDBJ databases">
        <title>Bridging the membrane lipid divide: bacteria of the FCB group superphylum have the potential to synthesize archaeal ether lipids.</title>
        <authorList>
            <person name="Villanueva L."/>
            <person name="Von Meijenfeldt F.A.B."/>
            <person name="Westbye A.B."/>
            <person name="Yadav S."/>
            <person name="Hopmans E.C."/>
            <person name="Dutilh B.E."/>
            <person name="Sinninghe Damste J.S."/>
        </authorList>
    </citation>
    <scope>NUCLEOTIDE SEQUENCE [LARGE SCALE GENOMIC DNA]</scope>
    <source>
        <strain evidence="2">NIOZ-UU36</strain>
    </source>
</reference>
<name>A0A8J6NMW8_9CHLR</name>
<dbReference type="InterPro" id="IPR027417">
    <property type="entry name" value="P-loop_NTPase"/>
</dbReference>
<dbReference type="Pfam" id="PF03704">
    <property type="entry name" value="BTAD"/>
    <property type="match status" value="1"/>
</dbReference>
<dbReference type="SMART" id="SM01043">
    <property type="entry name" value="BTAD"/>
    <property type="match status" value="1"/>
</dbReference>
<evidence type="ECO:0000313" key="3">
    <source>
        <dbReference type="Proteomes" id="UP000614469"/>
    </source>
</evidence>
<proteinExistence type="predicted"/>
<dbReference type="InterPro" id="IPR016032">
    <property type="entry name" value="Sig_transdc_resp-reg_C-effctor"/>
</dbReference>
<organism evidence="2 3">
    <name type="scientific">Candidatus Desulfolinea nitratireducens</name>
    <dbReference type="NCBI Taxonomy" id="2841698"/>
    <lineage>
        <taxon>Bacteria</taxon>
        <taxon>Bacillati</taxon>
        <taxon>Chloroflexota</taxon>
        <taxon>Anaerolineae</taxon>
        <taxon>Anaerolineales</taxon>
        <taxon>Anaerolineales incertae sedis</taxon>
        <taxon>Candidatus Desulfolinea</taxon>
    </lineage>
</organism>
<dbReference type="GO" id="GO:0006355">
    <property type="term" value="P:regulation of DNA-templated transcription"/>
    <property type="evidence" value="ECO:0007669"/>
    <property type="project" value="InterPro"/>
</dbReference>
<dbReference type="SUPFAM" id="SSF46894">
    <property type="entry name" value="C-terminal effector domain of the bipartite response regulators"/>
    <property type="match status" value="1"/>
</dbReference>
<sequence length="642" mass="72366">MLNIRLLGPPLVYLNGELITIDRRMTRALLFYLAAFGKPVGRTQLAELFWPEESDEKQRRQLRGTLNKLRNALPNSEYIQTYQDTIALDFERVSVDVQEFRELITGAGNFLITWHQDQSLPVHIYQQLVKGAKLWHGSVFIHSEVMSVSQALEQWWMQTAQSLEHQYMSVLKSLIRHENIIGANEKALPWLETALEIDDLDEELHYSLLICLLKISPSEKVRQHYAGIRTLFKEKLDAPLPERIRSLEPLIFSNREASSSRARAEWPIRSSIHVPFVGQQDAVQTLKKNYLNGVATLILGEAGAGKTRLVQEVYQSLEVTPRLLLLPCYLADENLPYQPWVDMLRNSIDEHIWQELSALWAEPLTMLLPELREGRSDLGGRLGDSYARSIIFEATKNLLALVSKEETCLLFVDDAQWADDATLGLLMYLVKQSSSDLGNLRLVITSLIEGKTSSRDQLLIGALKDQIEVIEMLRLTEKDISDLAFHLLDENLSSTVSGRLLHETGGNPFFLLEILSAIWALPDRGNLETSLPVPASVNRLILQRLEPLSKDAKDILILAAIQGNSFELALLEKSAALSSSEITPIISELIGAQLIRSTSQKYGLEYAFVHEIIREVLISSLTPIQSRLLNKSVAQALEAQSG</sequence>
<dbReference type="SUPFAM" id="SSF48452">
    <property type="entry name" value="TPR-like"/>
    <property type="match status" value="1"/>
</dbReference>
<accession>A0A8J6NMW8</accession>
<dbReference type="EMBL" id="JACNJN010000202">
    <property type="protein sequence ID" value="MBC8336857.1"/>
    <property type="molecule type" value="Genomic_DNA"/>
</dbReference>
<dbReference type="InterPro" id="IPR005158">
    <property type="entry name" value="BTAD"/>
</dbReference>
<dbReference type="Proteomes" id="UP000614469">
    <property type="component" value="Unassembled WGS sequence"/>
</dbReference>